<accession>A0ABT6BH12</accession>
<keyword evidence="2" id="KW-0732">Signal</keyword>
<dbReference type="RefSeq" id="WP_276343490.1">
    <property type="nucleotide sequence ID" value="NZ_JARJOW010000001.1"/>
</dbReference>
<dbReference type="PANTHER" id="PTHR30203:SF23">
    <property type="entry name" value="OUTER MEMBRANE EFFLUX PROTEIN"/>
    <property type="match status" value="1"/>
</dbReference>
<dbReference type="InterPro" id="IPR010131">
    <property type="entry name" value="MdtP/NodT-like"/>
</dbReference>
<dbReference type="SUPFAM" id="SSF56954">
    <property type="entry name" value="Outer membrane efflux proteins (OEP)"/>
    <property type="match status" value="1"/>
</dbReference>
<protein>
    <submittedName>
        <fullName evidence="3">TolC family protein</fullName>
    </submittedName>
</protein>
<feature type="signal peptide" evidence="2">
    <location>
        <begin position="1"/>
        <end position="23"/>
    </location>
</feature>
<gene>
    <name evidence="3" type="ORF">PQG43_01615</name>
</gene>
<name>A0ABT6BH12_9BACT</name>
<evidence type="ECO:0000313" key="3">
    <source>
        <dbReference type="EMBL" id="MDF5689553.1"/>
    </source>
</evidence>
<dbReference type="Proteomes" id="UP001321344">
    <property type="component" value="Unassembled WGS sequence"/>
</dbReference>
<dbReference type="PANTHER" id="PTHR30203">
    <property type="entry name" value="OUTER MEMBRANE CATION EFFLUX PROTEIN"/>
    <property type="match status" value="1"/>
</dbReference>
<comment type="similarity">
    <text evidence="1">Belongs to the outer membrane factor (OMF) (TC 1.B.17) family.</text>
</comment>
<dbReference type="InterPro" id="IPR003423">
    <property type="entry name" value="OMP_efflux"/>
</dbReference>
<proteinExistence type="inferred from homology"/>
<dbReference type="Pfam" id="PF02321">
    <property type="entry name" value="OEP"/>
    <property type="match status" value="1"/>
</dbReference>
<keyword evidence="4" id="KW-1185">Reference proteome</keyword>
<organism evidence="3 4">
    <name type="scientific">Aquirufa aurantiipilula</name>
    <dbReference type="NCBI Taxonomy" id="2696561"/>
    <lineage>
        <taxon>Bacteria</taxon>
        <taxon>Pseudomonadati</taxon>
        <taxon>Bacteroidota</taxon>
        <taxon>Cytophagia</taxon>
        <taxon>Cytophagales</taxon>
        <taxon>Flectobacillaceae</taxon>
        <taxon>Aquirufa</taxon>
    </lineage>
</organism>
<comment type="caution">
    <text evidence="3">The sequence shown here is derived from an EMBL/GenBank/DDBJ whole genome shotgun (WGS) entry which is preliminary data.</text>
</comment>
<evidence type="ECO:0000313" key="4">
    <source>
        <dbReference type="Proteomes" id="UP001321344"/>
    </source>
</evidence>
<feature type="chain" id="PRO_5045171978" evidence="2">
    <location>
        <begin position="24"/>
        <end position="418"/>
    </location>
</feature>
<sequence>MSYFKINSLFLMLLLAYSGKAQSDTLSISIAQADNVFLSTNYQLLATSLNIDVQKAQVLQASLYPNPVLTLDMNAIDPENNKIFHLGNSGQQSIQLEQLILLGGKRKAQIDLAKTNVEMAEFAFQDLIRQLKFELHTGLYLLNQQQILIGKYSKQMAMVDNIISTYEYQAHKGNIPLKDVVRLKGVYLNLSNERASIYGDYFHQLSKVQTLLQTKSIVVPKVTDADIQSFIQPFDVQLLIDQALENRPDLLLGKKDAVFAEQYFTLQKKLAKPDITLFSSYDQRGGAFQRQVNLGLAIPLMFWNKNQGNIKSAETQIKAKHLFVEGLKSQVIAEVQNTYWQYKQTVAEYLKNNKLYDEDFEITLKGMTENFQKGNVSLIEFVDFFESYNNALSEISRIKMQLATSAEQIKLSTGKELF</sequence>
<dbReference type="Gene3D" id="1.20.1600.10">
    <property type="entry name" value="Outer membrane efflux proteins (OEP)"/>
    <property type="match status" value="1"/>
</dbReference>
<evidence type="ECO:0000256" key="2">
    <source>
        <dbReference type="SAM" id="SignalP"/>
    </source>
</evidence>
<reference evidence="3 4" key="1">
    <citation type="submission" date="2023-03" db="EMBL/GenBank/DDBJ databases">
        <title>Genome sequencing of Aquirufa.</title>
        <authorList>
            <person name="Pitt A."/>
            <person name="Hahn M.W."/>
        </authorList>
    </citation>
    <scope>NUCLEOTIDE SEQUENCE [LARGE SCALE GENOMIC DNA]</scope>
    <source>
        <strain evidence="3 4">WAEICH-18A</strain>
    </source>
</reference>
<dbReference type="EMBL" id="JARJOW010000001">
    <property type="protein sequence ID" value="MDF5689553.1"/>
    <property type="molecule type" value="Genomic_DNA"/>
</dbReference>
<evidence type="ECO:0000256" key="1">
    <source>
        <dbReference type="ARBA" id="ARBA00007613"/>
    </source>
</evidence>